<accession>A0A1R3KEJ5</accession>
<keyword evidence="2" id="KW-1185">Reference proteome</keyword>
<dbReference type="AlphaFoldDB" id="A0A1R3KEJ5"/>
<dbReference type="EMBL" id="AWUE01013993">
    <property type="protein sequence ID" value="OMP05448.1"/>
    <property type="molecule type" value="Genomic_DNA"/>
</dbReference>
<evidence type="ECO:0000313" key="2">
    <source>
        <dbReference type="Proteomes" id="UP000187203"/>
    </source>
</evidence>
<name>A0A1R3KEJ5_9ROSI</name>
<protein>
    <submittedName>
        <fullName evidence="1">Protein misato 1-like protein</fullName>
    </submittedName>
</protein>
<sequence length="137" mass="15445">MESSCRFRFHSHNPTFATKLDPPLDLVPFASFTRTLNARVATIDRLLDFNEQKASEEASKVTPELQSPKDCPETQIIPFPSVGGFLRARYGPGELFPTPIVFEHPSRAKDDWIKWVKKMLSDPSFVEILKKGGVLPS</sequence>
<comment type="caution">
    <text evidence="1">The sequence shown here is derived from an EMBL/GenBank/DDBJ whole genome shotgun (WGS) entry which is preliminary data.</text>
</comment>
<evidence type="ECO:0000313" key="1">
    <source>
        <dbReference type="EMBL" id="OMP05448.1"/>
    </source>
</evidence>
<reference evidence="2" key="1">
    <citation type="submission" date="2013-09" db="EMBL/GenBank/DDBJ databases">
        <title>Corchorus olitorius genome sequencing.</title>
        <authorList>
            <person name="Alam M."/>
            <person name="Haque M.S."/>
            <person name="Islam M.S."/>
            <person name="Emdad E.M."/>
            <person name="Islam M.M."/>
            <person name="Ahmed B."/>
            <person name="Halim A."/>
            <person name="Hossen Q.M.M."/>
            <person name="Hossain M.Z."/>
            <person name="Ahmed R."/>
            <person name="Khan M.M."/>
            <person name="Islam R."/>
            <person name="Rashid M.M."/>
            <person name="Khan S.A."/>
            <person name="Rahman M.S."/>
            <person name="Alam M."/>
            <person name="Yahiya A.S."/>
            <person name="Khan M.S."/>
            <person name="Azam M.S."/>
            <person name="Haque T."/>
            <person name="Lashkar M.Z.H."/>
            <person name="Akhand A.I."/>
            <person name="Morshed G."/>
            <person name="Roy S."/>
            <person name="Uddin K.S."/>
            <person name="Rabeya T."/>
            <person name="Hossain A.S."/>
            <person name="Chowdhury A."/>
            <person name="Snigdha A.R."/>
            <person name="Mortoza M.S."/>
            <person name="Matin S.A."/>
            <person name="Hoque S.M.E."/>
            <person name="Islam M.K."/>
            <person name="Roy D.K."/>
            <person name="Haider R."/>
            <person name="Moosa M.M."/>
            <person name="Elias S.M."/>
            <person name="Hasan A.M."/>
            <person name="Jahan S."/>
            <person name="Shafiuddin M."/>
            <person name="Mahmood N."/>
            <person name="Shommy N.S."/>
        </authorList>
    </citation>
    <scope>NUCLEOTIDE SEQUENCE [LARGE SCALE GENOMIC DNA]</scope>
    <source>
        <strain evidence="2">cv. O-4</strain>
    </source>
</reference>
<organism evidence="1 2">
    <name type="scientific">Corchorus olitorius</name>
    <dbReference type="NCBI Taxonomy" id="93759"/>
    <lineage>
        <taxon>Eukaryota</taxon>
        <taxon>Viridiplantae</taxon>
        <taxon>Streptophyta</taxon>
        <taxon>Embryophyta</taxon>
        <taxon>Tracheophyta</taxon>
        <taxon>Spermatophyta</taxon>
        <taxon>Magnoliopsida</taxon>
        <taxon>eudicotyledons</taxon>
        <taxon>Gunneridae</taxon>
        <taxon>Pentapetalae</taxon>
        <taxon>rosids</taxon>
        <taxon>malvids</taxon>
        <taxon>Malvales</taxon>
        <taxon>Malvaceae</taxon>
        <taxon>Grewioideae</taxon>
        <taxon>Apeibeae</taxon>
        <taxon>Corchorus</taxon>
    </lineage>
</organism>
<dbReference type="Proteomes" id="UP000187203">
    <property type="component" value="Unassembled WGS sequence"/>
</dbReference>
<gene>
    <name evidence="1" type="ORF">COLO4_08839</name>
</gene>
<proteinExistence type="predicted"/>